<dbReference type="NCBIfam" id="NF010181">
    <property type="entry name" value="PRK13660.1"/>
    <property type="match status" value="1"/>
</dbReference>
<accession>A0ABY9JY35</accession>
<dbReference type="RefSeq" id="WP_226538504.1">
    <property type="nucleotide sequence ID" value="NZ_CP129013.1"/>
</dbReference>
<dbReference type="PIRSF" id="PIRSF021290">
    <property type="entry name" value="DUF1273"/>
    <property type="match status" value="1"/>
</dbReference>
<dbReference type="PANTHER" id="PTHR38440">
    <property type="entry name" value="UPF0398 PROTEIN YPSA"/>
    <property type="match status" value="1"/>
</dbReference>
<name>A0ABY9JY35_9BACI</name>
<dbReference type="Proteomes" id="UP001197974">
    <property type="component" value="Chromosome"/>
</dbReference>
<dbReference type="Pfam" id="PF06908">
    <property type="entry name" value="YpsA"/>
    <property type="match status" value="1"/>
</dbReference>
<dbReference type="SUPFAM" id="SSF102405">
    <property type="entry name" value="MCP/YpsA-like"/>
    <property type="match status" value="1"/>
</dbReference>
<gene>
    <name evidence="1" type="ORF">LC087_06025</name>
</gene>
<evidence type="ECO:0000313" key="2">
    <source>
        <dbReference type="Proteomes" id="UP001197974"/>
    </source>
</evidence>
<proteinExistence type="predicted"/>
<organism evidence="1 2">
    <name type="scientific">Bacillus carboniphilus</name>
    <dbReference type="NCBI Taxonomy" id="86663"/>
    <lineage>
        <taxon>Bacteria</taxon>
        <taxon>Bacillati</taxon>
        <taxon>Bacillota</taxon>
        <taxon>Bacilli</taxon>
        <taxon>Bacillales</taxon>
        <taxon>Bacillaceae</taxon>
        <taxon>Bacillus</taxon>
    </lineage>
</organism>
<keyword evidence="2" id="KW-1185">Reference proteome</keyword>
<dbReference type="InterPro" id="IPR010697">
    <property type="entry name" value="YspA"/>
</dbReference>
<dbReference type="EMBL" id="CP129013">
    <property type="protein sequence ID" value="WLR43694.1"/>
    <property type="molecule type" value="Genomic_DNA"/>
</dbReference>
<evidence type="ECO:0000313" key="1">
    <source>
        <dbReference type="EMBL" id="WLR43694.1"/>
    </source>
</evidence>
<dbReference type="Gene3D" id="3.40.50.450">
    <property type="match status" value="1"/>
</dbReference>
<reference evidence="1 2" key="1">
    <citation type="submission" date="2023-06" db="EMBL/GenBank/DDBJ databases">
        <title>Five Gram-positive bacteria isolated from mangrove sediments in Shenzhen, Guangdong, China.</title>
        <authorList>
            <person name="Yu S."/>
            <person name="Zheng W."/>
            <person name="Huang Y."/>
        </authorList>
    </citation>
    <scope>NUCLEOTIDE SEQUENCE [LARGE SCALE GENOMIC DNA]</scope>
    <source>
        <strain evidence="1 2">SaN35-3</strain>
    </source>
</reference>
<protein>
    <submittedName>
        <fullName evidence="1">DUF1273 domain-containing protein</fullName>
    </submittedName>
</protein>
<sequence length="184" mass="21331">MKVVSLTGYKHFELGIYNQKDFAIQCIKDALKKKLIPLIEDGLEWVLLSGHPGVELWGAEVVLALKDFYPQLKLAVVPAFLFQHENWKEETKGAYEKVVSQADFHQSVTNKGYESPEQYRLKNMFLTSKSEGLIIVFDEEKTGSPKYQYEMALKKQQQQPYEIIRIGFDDLQEIADEYNNNNYV</sequence>
<dbReference type="PANTHER" id="PTHR38440:SF1">
    <property type="entry name" value="UPF0398 PROTEIN SPR0331"/>
    <property type="match status" value="1"/>
</dbReference>